<dbReference type="InterPro" id="IPR015424">
    <property type="entry name" value="PyrdxlP-dep_Trfase"/>
</dbReference>
<evidence type="ECO:0000256" key="3">
    <source>
        <dbReference type="ARBA" id="ARBA00022793"/>
    </source>
</evidence>
<evidence type="ECO:0000256" key="6">
    <source>
        <dbReference type="PIRSR" id="PIRSR602129-50"/>
    </source>
</evidence>
<dbReference type="PANTHER" id="PTHR11999">
    <property type="entry name" value="GROUP II PYRIDOXAL-5-PHOSPHATE DECARBOXYLASE"/>
    <property type="match status" value="1"/>
</dbReference>
<evidence type="ECO:0000313" key="8">
    <source>
        <dbReference type="EMBL" id="KAF0722526.1"/>
    </source>
</evidence>
<protein>
    <submittedName>
        <fullName evidence="8">Uncharacterized protein</fullName>
    </submittedName>
</protein>
<evidence type="ECO:0000256" key="5">
    <source>
        <dbReference type="ARBA" id="ARBA00023239"/>
    </source>
</evidence>
<keyword evidence="9" id="KW-1185">Reference proteome</keyword>
<dbReference type="EMBL" id="VJMJ01000331">
    <property type="protein sequence ID" value="KAF0722526.1"/>
    <property type="molecule type" value="Genomic_DNA"/>
</dbReference>
<dbReference type="SUPFAM" id="SSF53383">
    <property type="entry name" value="PLP-dependent transferases"/>
    <property type="match status" value="1"/>
</dbReference>
<dbReference type="GO" id="GO:0006520">
    <property type="term" value="P:amino acid metabolic process"/>
    <property type="evidence" value="ECO:0007669"/>
    <property type="project" value="InterPro"/>
</dbReference>
<dbReference type="InterPro" id="IPR015421">
    <property type="entry name" value="PyrdxlP-dep_Trfase_major"/>
</dbReference>
<feature type="modified residue" description="N6-(pyridoxal phosphate)lysine" evidence="6">
    <location>
        <position position="291"/>
    </location>
</feature>
<dbReference type="PANTHER" id="PTHR11999:SF70">
    <property type="entry name" value="MIP05841P"/>
    <property type="match status" value="1"/>
</dbReference>
<dbReference type="InterPro" id="IPR015422">
    <property type="entry name" value="PyrdxlP-dep_Trfase_small"/>
</dbReference>
<organism evidence="8 9">
    <name type="scientific">Aphanomyces euteiches</name>
    <dbReference type="NCBI Taxonomy" id="100861"/>
    <lineage>
        <taxon>Eukaryota</taxon>
        <taxon>Sar</taxon>
        <taxon>Stramenopiles</taxon>
        <taxon>Oomycota</taxon>
        <taxon>Saprolegniomycetes</taxon>
        <taxon>Saprolegniales</taxon>
        <taxon>Verrucalvaceae</taxon>
        <taxon>Aphanomyces</taxon>
    </lineage>
</organism>
<comment type="cofactor">
    <cofactor evidence="1 6 7">
        <name>pyridoxal 5'-phosphate</name>
        <dbReference type="ChEBI" id="CHEBI:597326"/>
    </cofactor>
</comment>
<comment type="caution">
    <text evidence="8">The sequence shown here is derived from an EMBL/GenBank/DDBJ whole genome shotgun (WGS) entry which is preliminary data.</text>
</comment>
<dbReference type="InterPro" id="IPR002129">
    <property type="entry name" value="PyrdxlP-dep_de-COase"/>
</dbReference>
<evidence type="ECO:0000313" key="9">
    <source>
        <dbReference type="Proteomes" id="UP000481153"/>
    </source>
</evidence>
<reference evidence="8 9" key="1">
    <citation type="submission" date="2019-07" db="EMBL/GenBank/DDBJ databases">
        <title>Genomics analysis of Aphanomyces spp. identifies a new class of oomycete effector associated with host adaptation.</title>
        <authorList>
            <person name="Gaulin E."/>
        </authorList>
    </citation>
    <scope>NUCLEOTIDE SEQUENCE [LARGE SCALE GENOMIC DNA]</scope>
    <source>
        <strain evidence="8 9">ATCC 201684</strain>
    </source>
</reference>
<dbReference type="Proteomes" id="UP000481153">
    <property type="component" value="Unassembled WGS sequence"/>
</dbReference>
<keyword evidence="3" id="KW-0210">Decarboxylase</keyword>
<evidence type="ECO:0000256" key="1">
    <source>
        <dbReference type="ARBA" id="ARBA00001933"/>
    </source>
</evidence>
<dbReference type="AlphaFoldDB" id="A0A6G0W614"/>
<evidence type="ECO:0000256" key="2">
    <source>
        <dbReference type="ARBA" id="ARBA00009533"/>
    </source>
</evidence>
<keyword evidence="4 6" id="KW-0663">Pyridoxal phosphate</keyword>
<dbReference type="InterPro" id="IPR010977">
    <property type="entry name" value="Aromatic_deC"/>
</dbReference>
<dbReference type="Pfam" id="PF00282">
    <property type="entry name" value="Pyridoxal_deC"/>
    <property type="match status" value="1"/>
</dbReference>
<dbReference type="Gene3D" id="3.40.640.10">
    <property type="entry name" value="Type I PLP-dependent aspartate aminotransferase-like (Major domain)"/>
    <property type="match status" value="1"/>
</dbReference>
<evidence type="ECO:0000256" key="7">
    <source>
        <dbReference type="RuleBase" id="RU000382"/>
    </source>
</evidence>
<dbReference type="GO" id="GO:0016831">
    <property type="term" value="F:carboxy-lyase activity"/>
    <property type="evidence" value="ECO:0007669"/>
    <property type="project" value="UniProtKB-KW"/>
</dbReference>
<comment type="similarity">
    <text evidence="2 7">Belongs to the group II decarboxylase family.</text>
</comment>
<sequence>MHSTLATDLDAIPELTASAQALAVSFLGDIDSHPAARTPCKVPDETPQPHGVGAAVALERFRTKWLPHLSGSAGPRYLGFVVGGATPASLIGDWLTSAVDQNPTSNWDSEAPNLERETVRALSDWFGLSSHTGTFVSGATMSNFVGLAIGREWIGRQRGVSISEDGLAAAGRIQILGAKPHSSIYKAVSMLGLGRSSVTLMPSLPGREAIDVAALEAALAATGECIVTASLGTVNSGDFDDLVAIAALKSKYSFWLHVDGAFGAFAALDPRLADKVAGLDAADSVCIDLHKWMNVPYDSALQFTRHQDLQVAVFQNAAAYLGDIGENPNSVHLTPENSRRWRALATWFAVQAYGKEGHADIVTRNVNSARKLSGLLAADSRFEVLAPVHLNIVVFAVIGTEDEASMHALLARVTAAGEIFLTPTVFDGKWAIRAAFSNWRTEVSEVERIFQALASVL</sequence>
<dbReference type="VEuPathDB" id="FungiDB:AeMF1_013431"/>
<dbReference type="Gene3D" id="3.90.1150.10">
    <property type="entry name" value="Aspartate Aminotransferase, domain 1"/>
    <property type="match status" value="1"/>
</dbReference>
<keyword evidence="5 7" id="KW-0456">Lyase</keyword>
<name>A0A6G0W614_9STRA</name>
<dbReference type="GO" id="GO:0019752">
    <property type="term" value="P:carboxylic acid metabolic process"/>
    <property type="evidence" value="ECO:0007669"/>
    <property type="project" value="InterPro"/>
</dbReference>
<evidence type="ECO:0000256" key="4">
    <source>
        <dbReference type="ARBA" id="ARBA00022898"/>
    </source>
</evidence>
<proteinExistence type="inferred from homology"/>
<dbReference type="GO" id="GO:0030170">
    <property type="term" value="F:pyridoxal phosphate binding"/>
    <property type="evidence" value="ECO:0007669"/>
    <property type="project" value="InterPro"/>
</dbReference>
<accession>A0A6G0W614</accession>
<dbReference type="PRINTS" id="PR00800">
    <property type="entry name" value="YHDCRBOXLASE"/>
</dbReference>
<gene>
    <name evidence="8" type="ORF">Ae201684_018364</name>
</gene>